<dbReference type="GO" id="GO:0004497">
    <property type="term" value="F:monooxygenase activity"/>
    <property type="evidence" value="ECO:0007669"/>
    <property type="project" value="UniProtKB-KW"/>
</dbReference>
<keyword evidence="3" id="KW-0274">FAD</keyword>
<keyword evidence="6" id="KW-1133">Transmembrane helix</keyword>
<evidence type="ECO:0000256" key="2">
    <source>
        <dbReference type="ARBA" id="ARBA00022630"/>
    </source>
</evidence>
<accession>A0AAV9JDW5</accession>
<keyword evidence="2" id="KW-0285">Flavoprotein</keyword>
<dbReference type="PANTHER" id="PTHR47178">
    <property type="entry name" value="MONOOXYGENASE, FAD-BINDING"/>
    <property type="match status" value="1"/>
</dbReference>
<dbReference type="AlphaFoldDB" id="A0AAV9JDW5"/>
<name>A0AAV9JDW5_9PEZI</name>
<dbReference type="InterPro" id="IPR036188">
    <property type="entry name" value="FAD/NAD-bd_sf"/>
</dbReference>
<dbReference type="GO" id="GO:0005886">
    <property type="term" value="C:plasma membrane"/>
    <property type="evidence" value="ECO:0007669"/>
    <property type="project" value="InterPro"/>
</dbReference>
<keyword evidence="6" id="KW-0812">Transmembrane</keyword>
<feature type="transmembrane region" description="Helical" evidence="6">
    <location>
        <begin position="7"/>
        <end position="34"/>
    </location>
</feature>
<dbReference type="SUPFAM" id="SSF51905">
    <property type="entry name" value="FAD/NAD(P)-binding domain"/>
    <property type="match status" value="1"/>
</dbReference>
<feature type="transmembrane region" description="Helical" evidence="6">
    <location>
        <begin position="147"/>
        <end position="170"/>
    </location>
</feature>
<feature type="transmembrane region" description="Helical" evidence="6">
    <location>
        <begin position="190"/>
        <end position="216"/>
    </location>
</feature>
<proteinExistence type="predicted"/>
<dbReference type="EMBL" id="JAVFHQ010000032">
    <property type="protein sequence ID" value="KAK4543402.1"/>
    <property type="molecule type" value="Genomic_DNA"/>
</dbReference>
<comment type="cofactor">
    <cofactor evidence="1">
        <name>FAD</name>
        <dbReference type="ChEBI" id="CHEBI:57692"/>
    </cofactor>
</comment>
<dbReference type="Gene3D" id="3.50.50.60">
    <property type="entry name" value="FAD/NAD(P)-binding domain"/>
    <property type="match status" value="1"/>
</dbReference>
<feature type="domain" description="FAD-binding" evidence="7">
    <location>
        <begin position="347"/>
        <end position="576"/>
    </location>
</feature>
<comment type="caution">
    <text evidence="8">The sequence shown here is derived from an EMBL/GenBank/DDBJ whole genome shotgun (WGS) entry which is preliminary data.</text>
</comment>
<evidence type="ECO:0000313" key="9">
    <source>
        <dbReference type="Proteomes" id="UP001324427"/>
    </source>
</evidence>
<evidence type="ECO:0000259" key="7">
    <source>
        <dbReference type="Pfam" id="PF01494"/>
    </source>
</evidence>
<sequence length="636" mass="70654">MAIARPILGLISMILLAGGIVLTFFIVLSGAHIYKTPLDLVYFLQADTAGISGGNTQLHNPARWTYFSVCGVTGSNNANCGPIHAAQSFDPAHNFGTQTGVPAAFIGTTKYFYLSRFAWVFYIIALFFAVISFFLSIFALCTRLGSYLTGFTTIIALFFQTLAAALMTAWTVEGRNAFRANGQTAHLGKYAYGFTWATMACYLLATIFFCVGGSVGKKESSSYQKKSYFGRKRSTRSRGSFVDNESQRRVKDDEQANITYTLFEGEISAEAYRPRQWGLSIHWSTPLLKKLLPEDLWERIHEAQCDPFYQNPEVEHLNIYDGTTGQKMNTMPEPHHIRFNRARMRAFCSQGVEVQYNKKLTAIVPSKDGKTVTASFADGSSATGSILVGSDGTNSKVRHLLLGDEKAAAQPASTPENPFVFTNSTVQYPKAEQALFLRQLSPTFYMCLHPEGGLFWVSPQDIPDPDDPSTWKFQLFMNWRGTTERRNVLPELKAWASKLVDPWKSAIEWLPDDEVIEAQNLAYWHPIERDNWAGRVTLAGDAGHPMVPFRGQGLGHCIADVTSLLAQLQAHLEESKPLAQAVNEYDAEVVSRAGDEVKTSLQTMHFLMTWELVGQSPSFTRSADPNEAALKIIGKG</sequence>
<reference evidence="8 9" key="1">
    <citation type="submission" date="2021-11" db="EMBL/GenBank/DDBJ databases">
        <title>Black yeast isolated from Biological Soil Crust.</title>
        <authorList>
            <person name="Kurbessoian T."/>
        </authorList>
    </citation>
    <scope>NUCLEOTIDE SEQUENCE [LARGE SCALE GENOMIC DNA]</scope>
    <source>
        <strain evidence="8 9">CCFEE 5522</strain>
    </source>
</reference>
<dbReference type="Pfam" id="PF06687">
    <property type="entry name" value="SUR7"/>
    <property type="match status" value="1"/>
</dbReference>
<dbReference type="InterPro" id="IPR009571">
    <property type="entry name" value="SUR7/Rim9-like_fungi"/>
</dbReference>
<evidence type="ECO:0000256" key="6">
    <source>
        <dbReference type="SAM" id="Phobius"/>
    </source>
</evidence>
<keyword evidence="5" id="KW-0503">Monooxygenase</keyword>
<evidence type="ECO:0000256" key="3">
    <source>
        <dbReference type="ARBA" id="ARBA00022827"/>
    </source>
</evidence>
<dbReference type="InterPro" id="IPR002938">
    <property type="entry name" value="FAD-bd"/>
</dbReference>
<dbReference type="Pfam" id="PF01494">
    <property type="entry name" value="FAD_binding_3"/>
    <property type="match status" value="1"/>
</dbReference>
<keyword evidence="4" id="KW-0560">Oxidoreductase</keyword>
<evidence type="ECO:0000256" key="5">
    <source>
        <dbReference type="ARBA" id="ARBA00023033"/>
    </source>
</evidence>
<gene>
    <name evidence="8" type="ORF">LTR36_005545</name>
</gene>
<dbReference type="PRINTS" id="PR00420">
    <property type="entry name" value="RNGMNOXGNASE"/>
</dbReference>
<dbReference type="PANTHER" id="PTHR47178:SF2">
    <property type="entry name" value="FAD-BINDING DOMAIN-CONTAINING PROTEIN"/>
    <property type="match status" value="1"/>
</dbReference>
<dbReference type="GO" id="GO:0071949">
    <property type="term" value="F:FAD binding"/>
    <property type="evidence" value="ECO:0007669"/>
    <property type="project" value="InterPro"/>
</dbReference>
<keyword evidence="9" id="KW-1185">Reference proteome</keyword>
<evidence type="ECO:0000256" key="4">
    <source>
        <dbReference type="ARBA" id="ARBA00023002"/>
    </source>
</evidence>
<protein>
    <recommendedName>
        <fullName evidence="7">FAD-binding domain-containing protein</fullName>
    </recommendedName>
</protein>
<organism evidence="8 9">
    <name type="scientific">Oleoguttula mirabilis</name>
    <dbReference type="NCBI Taxonomy" id="1507867"/>
    <lineage>
        <taxon>Eukaryota</taxon>
        <taxon>Fungi</taxon>
        <taxon>Dikarya</taxon>
        <taxon>Ascomycota</taxon>
        <taxon>Pezizomycotina</taxon>
        <taxon>Dothideomycetes</taxon>
        <taxon>Dothideomycetidae</taxon>
        <taxon>Mycosphaerellales</taxon>
        <taxon>Teratosphaeriaceae</taxon>
        <taxon>Oleoguttula</taxon>
    </lineage>
</organism>
<dbReference type="Proteomes" id="UP001324427">
    <property type="component" value="Unassembled WGS sequence"/>
</dbReference>
<evidence type="ECO:0000313" key="8">
    <source>
        <dbReference type="EMBL" id="KAK4543402.1"/>
    </source>
</evidence>
<evidence type="ECO:0000256" key="1">
    <source>
        <dbReference type="ARBA" id="ARBA00001974"/>
    </source>
</evidence>
<feature type="transmembrane region" description="Helical" evidence="6">
    <location>
        <begin position="119"/>
        <end position="140"/>
    </location>
</feature>
<keyword evidence="6" id="KW-0472">Membrane</keyword>